<name>A0A8H6W620_MYCCL</name>
<dbReference type="InterPro" id="IPR011074">
    <property type="entry name" value="CRAL/TRIO_N_dom"/>
</dbReference>
<evidence type="ECO:0000313" key="4">
    <source>
        <dbReference type="Proteomes" id="UP000613580"/>
    </source>
</evidence>
<protein>
    <submittedName>
        <fullName evidence="3">Sec14 cytosolic factor</fullName>
    </submittedName>
</protein>
<dbReference type="InterPro" id="IPR001251">
    <property type="entry name" value="CRAL-TRIO_dom"/>
</dbReference>
<dbReference type="Gene3D" id="1.10.8.20">
    <property type="entry name" value="N-terminal domain of phosphatidylinositol transfer protein sec14p"/>
    <property type="match status" value="1"/>
</dbReference>
<dbReference type="AlphaFoldDB" id="A0A8H6W620"/>
<dbReference type="Pfam" id="PF03765">
    <property type="entry name" value="CRAL_TRIO_N"/>
    <property type="match status" value="1"/>
</dbReference>
<dbReference type="SMART" id="SM00516">
    <property type="entry name" value="SEC14"/>
    <property type="match status" value="1"/>
</dbReference>
<dbReference type="InterPro" id="IPR036273">
    <property type="entry name" value="CRAL/TRIO_N_dom_sf"/>
</dbReference>
<sequence>MLRFRKAPKSPTTPAPKSPTTATPPTVVTTPPPPAPAPAGWSPSPGRLGNLTPVQETALNKVRSELQAAHAFVPARHDDATLLRFLRARKFDVPKAKEMILACEKWRKEFAGGVDELVDNFTFAEHRTVDKYYPQFYHSMDKSGRPIYIETIGNLNVKALYACTTQDRLLQHLVVEYESFLSTRLPACAAAMGHPVETSLTILDLGGVSLSNFVRVKDYVAQASFIGQNYYPELMGDFYIINAPWAFTTIWSVIKKWLDPDVAAKVHIVGGPSAYRPVLLKQIDKQNLPKELGGECVCAGGCSLSDVGPWNPRGAEASRMIRLMEREEKAQVMVIEGLPVVSEA</sequence>
<comment type="caution">
    <text evidence="3">The sequence shown here is derived from an EMBL/GenBank/DDBJ whole genome shotgun (WGS) entry which is preliminary data.</text>
</comment>
<dbReference type="InterPro" id="IPR036865">
    <property type="entry name" value="CRAL-TRIO_dom_sf"/>
</dbReference>
<proteinExistence type="predicted"/>
<reference evidence="3" key="1">
    <citation type="submission" date="2020-05" db="EMBL/GenBank/DDBJ databases">
        <title>Mycena genomes resolve the evolution of fungal bioluminescence.</title>
        <authorList>
            <person name="Tsai I.J."/>
        </authorList>
    </citation>
    <scope>NUCLEOTIDE SEQUENCE</scope>
    <source>
        <strain evidence="3">110903Hualien_Pintung</strain>
    </source>
</reference>
<gene>
    <name evidence="3" type="ORF">HMN09_00947600</name>
</gene>
<dbReference type="SUPFAM" id="SSF52087">
    <property type="entry name" value="CRAL/TRIO domain"/>
    <property type="match status" value="1"/>
</dbReference>
<accession>A0A8H6W620</accession>
<feature type="region of interest" description="Disordered" evidence="1">
    <location>
        <begin position="1"/>
        <end position="48"/>
    </location>
</feature>
<evidence type="ECO:0000313" key="3">
    <source>
        <dbReference type="EMBL" id="KAF7300624.1"/>
    </source>
</evidence>
<dbReference type="Gene3D" id="3.40.525.10">
    <property type="entry name" value="CRAL-TRIO lipid binding domain"/>
    <property type="match status" value="1"/>
</dbReference>
<evidence type="ECO:0000259" key="2">
    <source>
        <dbReference type="PROSITE" id="PS50191"/>
    </source>
</evidence>
<dbReference type="OrthoDB" id="1434354at2759"/>
<dbReference type="SMART" id="SM01100">
    <property type="entry name" value="CRAL_TRIO_N"/>
    <property type="match status" value="1"/>
</dbReference>
<dbReference type="CDD" id="cd00170">
    <property type="entry name" value="SEC14"/>
    <property type="match status" value="1"/>
</dbReference>
<organism evidence="3 4">
    <name type="scientific">Mycena chlorophos</name>
    <name type="common">Agaric fungus</name>
    <name type="synonym">Agaricus chlorophos</name>
    <dbReference type="NCBI Taxonomy" id="658473"/>
    <lineage>
        <taxon>Eukaryota</taxon>
        <taxon>Fungi</taxon>
        <taxon>Dikarya</taxon>
        <taxon>Basidiomycota</taxon>
        <taxon>Agaricomycotina</taxon>
        <taxon>Agaricomycetes</taxon>
        <taxon>Agaricomycetidae</taxon>
        <taxon>Agaricales</taxon>
        <taxon>Marasmiineae</taxon>
        <taxon>Mycenaceae</taxon>
        <taxon>Mycena</taxon>
    </lineage>
</organism>
<dbReference type="InterPro" id="IPR051026">
    <property type="entry name" value="PI/PC_transfer"/>
</dbReference>
<evidence type="ECO:0000256" key="1">
    <source>
        <dbReference type="SAM" id="MobiDB-lite"/>
    </source>
</evidence>
<feature type="domain" description="CRAL-TRIO" evidence="2">
    <location>
        <begin position="125"/>
        <end position="300"/>
    </location>
</feature>
<feature type="compositionally biased region" description="Low complexity" evidence="1">
    <location>
        <begin position="18"/>
        <end position="29"/>
    </location>
</feature>
<dbReference type="Pfam" id="PF00650">
    <property type="entry name" value="CRAL_TRIO"/>
    <property type="match status" value="1"/>
</dbReference>
<dbReference type="PROSITE" id="PS50191">
    <property type="entry name" value="CRAL_TRIO"/>
    <property type="match status" value="1"/>
</dbReference>
<keyword evidence="4" id="KW-1185">Reference proteome</keyword>
<dbReference type="SUPFAM" id="SSF46938">
    <property type="entry name" value="CRAL/TRIO N-terminal domain"/>
    <property type="match status" value="1"/>
</dbReference>
<dbReference type="EMBL" id="JACAZE010000013">
    <property type="protein sequence ID" value="KAF7300624.1"/>
    <property type="molecule type" value="Genomic_DNA"/>
</dbReference>
<dbReference type="Proteomes" id="UP000613580">
    <property type="component" value="Unassembled WGS sequence"/>
</dbReference>
<dbReference type="PANTHER" id="PTHR45657">
    <property type="entry name" value="CRAL-TRIO DOMAIN-CONTAINING PROTEIN YKL091C-RELATED"/>
    <property type="match status" value="1"/>
</dbReference>
<dbReference type="PANTHER" id="PTHR45657:SF1">
    <property type="entry name" value="CRAL-TRIO DOMAIN-CONTAINING PROTEIN YKL091C-RELATED"/>
    <property type="match status" value="1"/>
</dbReference>